<gene>
    <name evidence="1" type="ORF">H2198_007049</name>
</gene>
<comment type="caution">
    <text evidence="1">The sequence shown here is derived from an EMBL/GenBank/DDBJ whole genome shotgun (WGS) entry which is preliminary data.</text>
</comment>
<keyword evidence="2" id="KW-1185">Reference proteome</keyword>
<dbReference type="Proteomes" id="UP001172386">
    <property type="component" value="Unassembled WGS sequence"/>
</dbReference>
<reference evidence="1" key="1">
    <citation type="submission" date="2022-10" db="EMBL/GenBank/DDBJ databases">
        <title>Culturing micro-colonial fungi from biological soil crusts in the Mojave desert and describing Neophaeococcomyces mojavensis, and introducing the new genera and species Taxawa tesnikishii.</title>
        <authorList>
            <person name="Kurbessoian T."/>
            <person name="Stajich J.E."/>
        </authorList>
    </citation>
    <scope>NUCLEOTIDE SEQUENCE</scope>
    <source>
        <strain evidence="1">JES_112</strain>
    </source>
</reference>
<organism evidence="1 2">
    <name type="scientific">Neophaeococcomyces mojaviensis</name>
    <dbReference type="NCBI Taxonomy" id="3383035"/>
    <lineage>
        <taxon>Eukaryota</taxon>
        <taxon>Fungi</taxon>
        <taxon>Dikarya</taxon>
        <taxon>Ascomycota</taxon>
        <taxon>Pezizomycotina</taxon>
        <taxon>Eurotiomycetes</taxon>
        <taxon>Chaetothyriomycetidae</taxon>
        <taxon>Chaetothyriales</taxon>
        <taxon>Chaetothyriales incertae sedis</taxon>
        <taxon>Neophaeococcomyces</taxon>
    </lineage>
</organism>
<name>A0ACC3A1J8_9EURO</name>
<evidence type="ECO:0000313" key="2">
    <source>
        <dbReference type="Proteomes" id="UP001172386"/>
    </source>
</evidence>
<protein>
    <submittedName>
        <fullName evidence="1">Uncharacterized protein</fullName>
    </submittedName>
</protein>
<sequence length="359" mass="39294">MKVGIIVGGTGAQGAAVIRHLSSLNLYSLRVLTRNLNSVQAQALTALPNVTLVQSSPVGHDEASFLTAAEGADFAFINTDGFSIGEVAEIYWGIRFYELSVRVGIKHFIYSTLDNLGPSTGYKQEFHIGHYYGKSRVVEFLESQKSNATTWSAISSGPYVEMIYEALAPVLSADGKTYIFPYPLGQGAMPFINLDDFAKYTAHIIANPTAFASTTLEVATCHASGEDIAAALTTVTGYPAKYINTPVNDWLEKTFEKEPLGPNQRVGLGASSGHIDTGLSEAFFPLTFGQNFTAWWNVFNHSAGNKGIIKRDYGMLDKILPDRVRSVEEWMRKVEYTAGEKKKVLKRLNQVAENAKKEG</sequence>
<proteinExistence type="predicted"/>
<accession>A0ACC3A1J8</accession>
<dbReference type="EMBL" id="JAPDRQ010000140">
    <property type="protein sequence ID" value="KAJ9653821.1"/>
    <property type="molecule type" value="Genomic_DNA"/>
</dbReference>
<evidence type="ECO:0000313" key="1">
    <source>
        <dbReference type="EMBL" id="KAJ9653821.1"/>
    </source>
</evidence>